<evidence type="ECO:0000313" key="3">
    <source>
        <dbReference type="EMBL" id="GMR30926.1"/>
    </source>
</evidence>
<comment type="caution">
    <text evidence="3">The sequence shown here is derived from an EMBL/GenBank/DDBJ whole genome shotgun (WGS) entry which is preliminary data.</text>
</comment>
<feature type="compositionally biased region" description="Low complexity" evidence="1">
    <location>
        <begin position="216"/>
        <end position="225"/>
    </location>
</feature>
<feature type="signal peptide" evidence="2">
    <location>
        <begin position="1"/>
        <end position="17"/>
    </location>
</feature>
<gene>
    <name evidence="3" type="ORF">PMAYCL1PPCAC_01121</name>
</gene>
<feature type="non-terminal residue" evidence="3">
    <location>
        <position position="1"/>
    </location>
</feature>
<keyword evidence="4" id="KW-1185">Reference proteome</keyword>
<feature type="region of interest" description="Disordered" evidence="1">
    <location>
        <begin position="209"/>
        <end position="233"/>
    </location>
</feature>
<evidence type="ECO:0000256" key="1">
    <source>
        <dbReference type="SAM" id="MobiDB-lite"/>
    </source>
</evidence>
<name>A0AAN4Z1P9_9BILA</name>
<evidence type="ECO:0000256" key="2">
    <source>
        <dbReference type="SAM" id="SignalP"/>
    </source>
</evidence>
<accession>A0AAN4Z1P9</accession>
<organism evidence="3 4">
    <name type="scientific">Pristionchus mayeri</name>
    <dbReference type="NCBI Taxonomy" id="1317129"/>
    <lineage>
        <taxon>Eukaryota</taxon>
        <taxon>Metazoa</taxon>
        <taxon>Ecdysozoa</taxon>
        <taxon>Nematoda</taxon>
        <taxon>Chromadorea</taxon>
        <taxon>Rhabditida</taxon>
        <taxon>Rhabditina</taxon>
        <taxon>Diplogasteromorpha</taxon>
        <taxon>Diplogasteroidea</taxon>
        <taxon>Neodiplogasteridae</taxon>
        <taxon>Pristionchus</taxon>
    </lineage>
</organism>
<dbReference type="AlphaFoldDB" id="A0AAN4Z1P9"/>
<evidence type="ECO:0000313" key="4">
    <source>
        <dbReference type="Proteomes" id="UP001328107"/>
    </source>
</evidence>
<protein>
    <submittedName>
        <fullName evidence="3">Uncharacterized protein</fullName>
    </submittedName>
</protein>
<proteinExistence type="predicted"/>
<feature type="chain" id="PRO_5042910031" evidence="2">
    <location>
        <begin position="18"/>
        <end position="233"/>
    </location>
</feature>
<keyword evidence="2" id="KW-0732">Signal</keyword>
<dbReference type="EMBL" id="BTRK01000001">
    <property type="protein sequence ID" value="GMR30926.1"/>
    <property type="molecule type" value="Genomic_DNA"/>
</dbReference>
<dbReference type="Proteomes" id="UP001328107">
    <property type="component" value="Unassembled WGS sequence"/>
</dbReference>
<reference evidence="4" key="1">
    <citation type="submission" date="2022-10" db="EMBL/GenBank/DDBJ databases">
        <title>Genome assembly of Pristionchus species.</title>
        <authorList>
            <person name="Yoshida K."/>
            <person name="Sommer R.J."/>
        </authorList>
    </citation>
    <scope>NUCLEOTIDE SEQUENCE [LARGE SCALE GENOMIC DNA]</scope>
    <source>
        <strain evidence="4">RS5460</strain>
    </source>
</reference>
<sequence>SLLTLPLLFALFGYALARPHSSVRECYNGRCFMCVIGGNALKVSKGEITDQSSSINCVSNNDHQRCTVCTNGACHTTTNGKREICIRGYRKDGSCIGLFDIEKRQTGSSRNSYTTCNTDKYGDRKCKICKNGGCEYTTDKNKRAASVEDQNNKNNNNNAQFVNNIQYHKRKRSASDYPRNCETNKYGKRTCYICSETGCFTTEDTSKRSASVEDQNNNNAESANNIQYRRLRI</sequence>